<proteinExistence type="predicted"/>
<evidence type="ECO:0000313" key="3">
    <source>
        <dbReference type="Proteomes" id="UP000184073"/>
    </source>
</evidence>
<evidence type="ECO:0000313" key="2">
    <source>
        <dbReference type="EMBL" id="OJJ07428.1"/>
    </source>
</evidence>
<evidence type="ECO:0000259" key="1">
    <source>
        <dbReference type="Pfam" id="PF03061"/>
    </source>
</evidence>
<organism evidence="2 3">
    <name type="scientific">Aspergillus versicolor CBS 583.65</name>
    <dbReference type="NCBI Taxonomy" id="1036611"/>
    <lineage>
        <taxon>Eukaryota</taxon>
        <taxon>Fungi</taxon>
        <taxon>Dikarya</taxon>
        <taxon>Ascomycota</taxon>
        <taxon>Pezizomycotina</taxon>
        <taxon>Eurotiomycetes</taxon>
        <taxon>Eurotiomycetidae</taxon>
        <taxon>Eurotiales</taxon>
        <taxon>Aspergillaceae</taxon>
        <taxon>Aspergillus</taxon>
        <taxon>Aspergillus subgen. Nidulantes</taxon>
    </lineage>
</organism>
<dbReference type="InterPro" id="IPR029069">
    <property type="entry name" value="HotDog_dom_sf"/>
</dbReference>
<accession>A0A1L9Q0X9</accession>
<gene>
    <name evidence="2" type="ORF">ASPVEDRAFT_33651</name>
</gene>
<dbReference type="InterPro" id="IPR052061">
    <property type="entry name" value="PTE-AB_protein"/>
</dbReference>
<dbReference type="Gene3D" id="3.10.129.10">
    <property type="entry name" value="Hotdog Thioesterase"/>
    <property type="match status" value="1"/>
</dbReference>
<dbReference type="CDD" id="cd03443">
    <property type="entry name" value="PaaI_thioesterase"/>
    <property type="match status" value="1"/>
</dbReference>
<dbReference type="Pfam" id="PF03061">
    <property type="entry name" value="4HBT"/>
    <property type="match status" value="1"/>
</dbReference>
<dbReference type="GeneID" id="63726274"/>
<dbReference type="VEuPathDB" id="FungiDB:ASPVEDRAFT_33651"/>
<dbReference type="RefSeq" id="XP_040673190.1">
    <property type="nucleotide sequence ID" value="XM_040810763.1"/>
</dbReference>
<dbReference type="Proteomes" id="UP000184073">
    <property type="component" value="Unassembled WGS sequence"/>
</dbReference>
<dbReference type="PANTHER" id="PTHR47260">
    <property type="entry name" value="UPF0644 PROTEIN PB2B4.06"/>
    <property type="match status" value="1"/>
</dbReference>
<feature type="domain" description="Thioesterase" evidence="1">
    <location>
        <begin position="134"/>
        <end position="194"/>
    </location>
</feature>
<dbReference type="InterPro" id="IPR006683">
    <property type="entry name" value="Thioestr_dom"/>
</dbReference>
<name>A0A1L9Q0X9_ASPVE</name>
<dbReference type="SUPFAM" id="SSF54637">
    <property type="entry name" value="Thioesterase/thiol ester dehydrase-isomerase"/>
    <property type="match status" value="1"/>
</dbReference>
<protein>
    <recommendedName>
        <fullName evidence="1">Thioesterase domain-containing protein</fullName>
    </recommendedName>
</protein>
<dbReference type="OrthoDB" id="506431at2759"/>
<sequence length="230" mass="25739">MDLKPESRTQGRYLDFISNVPVPKEDRKFFSASLPVCAAHYFRDNALPHSYKPIPFLSRYKKEDTADLFFNTTINSSNTVPHLFALVRKDVLVPNHEFFTKASLRWHEKDFEATNYPHLVVLCHLSSGINGFPNTAHGGLLASLVDETMSICAELFRESAGLTGMNLYTANLNLSYKAPVVTPGVVVIKASLIRRIGPKWFLLALILDCDGKVLVDADALWIEARKVACL</sequence>
<dbReference type="PANTHER" id="PTHR47260:SF3">
    <property type="entry name" value="THIOESTERASE FAMILY PROTEIN (AFU_ORTHOLOGUE AFUA_7G03960)"/>
    <property type="match status" value="1"/>
</dbReference>
<dbReference type="EMBL" id="KV878137">
    <property type="protein sequence ID" value="OJJ07428.1"/>
    <property type="molecule type" value="Genomic_DNA"/>
</dbReference>
<reference evidence="3" key="1">
    <citation type="journal article" date="2017" name="Genome Biol.">
        <title>Comparative genomics reveals high biological diversity and specific adaptations in the industrially and medically important fungal genus Aspergillus.</title>
        <authorList>
            <person name="de Vries R.P."/>
            <person name="Riley R."/>
            <person name="Wiebenga A."/>
            <person name="Aguilar-Osorio G."/>
            <person name="Amillis S."/>
            <person name="Uchima C.A."/>
            <person name="Anderluh G."/>
            <person name="Asadollahi M."/>
            <person name="Askin M."/>
            <person name="Barry K."/>
            <person name="Battaglia E."/>
            <person name="Bayram O."/>
            <person name="Benocci T."/>
            <person name="Braus-Stromeyer S.A."/>
            <person name="Caldana C."/>
            <person name="Canovas D."/>
            <person name="Cerqueira G.C."/>
            <person name="Chen F."/>
            <person name="Chen W."/>
            <person name="Choi C."/>
            <person name="Clum A."/>
            <person name="Dos Santos R.A."/>
            <person name="Damasio A.R."/>
            <person name="Diallinas G."/>
            <person name="Emri T."/>
            <person name="Fekete E."/>
            <person name="Flipphi M."/>
            <person name="Freyberg S."/>
            <person name="Gallo A."/>
            <person name="Gournas C."/>
            <person name="Habgood R."/>
            <person name="Hainaut M."/>
            <person name="Harispe M.L."/>
            <person name="Henrissat B."/>
            <person name="Hilden K.S."/>
            <person name="Hope R."/>
            <person name="Hossain A."/>
            <person name="Karabika E."/>
            <person name="Karaffa L."/>
            <person name="Karanyi Z."/>
            <person name="Krasevec N."/>
            <person name="Kuo A."/>
            <person name="Kusch H."/>
            <person name="LaButti K."/>
            <person name="Lagendijk E.L."/>
            <person name="Lapidus A."/>
            <person name="Levasseur A."/>
            <person name="Lindquist E."/>
            <person name="Lipzen A."/>
            <person name="Logrieco A.F."/>
            <person name="MacCabe A."/>
            <person name="Maekelae M.R."/>
            <person name="Malavazi I."/>
            <person name="Melin P."/>
            <person name="Meyer V."/>
            <person name="Mielnichuk N."/>
            <person name="Miskei M."/>
            <person name="Molnar A.P."/>
            <person name="Mule G."/>
            <person name="Ngan C.Y."/>
            <person name="Orejas M."/>
            <person name="Orosz E."/>
            <person name="Ouedraogo J.P."/>
            <person name="Overkamp K.M."/>
            <person name="Park H.-S."/>
            <person name="Perrone G."/>
            <person name="Piumi F."/>
            <person name="Punt P.J."/>
            <person name="Ram A.F."/>
            <person name="Ramon A."/>
            <person name="Rauscher S."/>
            <person name="Record E."/>
            <person name="Riano-Pachon D.M."/>
            <person name="Robert V."/>
            <person name="Roehrig J."/>
            <person name="Ruller R."/>
            <person name="Salamov A."/>
            <person name="Salih N.S."/>
            <person name="Samson R.A."/>
            <person name="Sandor E."/>
            <person name="Sanguinetti M."/>
            <person name="Schuetze T."/>
            <person name="Sepcic K."/>
            <person name="Shelest E."/>
            <person name="Sherlock G."/>
            <person name="Sophianopoulou V."/>
            <person name="Squina F.M."/>
            <person name="Sun H."/>
            <person name="Susca A."/>
            <person name="Todd R.B."/>
            <person name="Tsang A."/>
            <person name="Unkles S.E."/>
            <person name="van de Wiele N."/>
            <person name="van Rossen-Uffink D."/>
            <person name="Oliveira J.V."/>
            <person name="Vesth T.C."/>
            <person name="Visser J."/>
            <person name="Yu J.-H."/>
            <person name="Zhou M."/>
            <person name="Andersen M.R."/>
            <person name="Archer D.B."/>
            <person name="Baker S.E."/>
            <person name="Benoit I."/>
            <person name="Brakhage A.A."/>
            <person name="Braus G.H."/>
            <person name="Fischer R."/>
            <person name="Frisvad J.C."/>
            <person name="Goldman G.H."/>
            <person name="Houbraken J."/>
            <person name="Oakley B."/>
            <person name="Pocsi I."/>
            <person name="Scazzocchio C."/>
            <person name="Seiboth B."/>
            <person name="vanKuyk P.A."/>
            <person name="Wortman J."/>
            <person name="Dyer P.S."/>
            <person name="Grigoriev I.V."/>
        </authorList>
    </citation>
    <scope>NUCLEOTIDE SEQUENCE [LARGE SCALE GENOMIC DNA]</scope>
    <source>
        <strain evidence="3">CBS 583.65</strain>
    </source>
</reference>
<dbReference type="AlphaFoldDB" id="A0A1L9Q0X9"/>
<keyword evidence="3" id="KW-1185">Reference proteome</keyword>